<evidence type="ECO:0000256" key="6">
    <source>
        <dbReference type="PIRNR" id="PIRNR001788"/>
    </source>
</evidence>
<reference evidence="8" key="1">
    <citation type="submission" date="2022-11" db="EMBL/GenBank/DDBJ databases">
        <authorList>
            <person name="Kikuchi T."/>
        </authorList>
    </citation>
    <scope>NUCLEOTIDE SEQUENCE</scope>
    <source>
        <strain evidence="8">PS1010</strain>
    </source>
</reference>
<evidence type="ECO:0000313" key="8">
    <source>
        <dbReference type="EMBL" id="CAI5444599.1"/>
    </source>
</evidence>
<dbReference type="GO" id="GO:0034316">
    <property type="term" value="P:negative regulation of Arp2/3 complex-mediated actin nucleation"/>
    <property type="evidence" value="ECO:0007669"/>
    <property type="project" value="TreeGrafter"/>
</dbReference>
<dbReference type="Gene3D" id="3.40.20.10">
    <property type="entry name" value="Severin"/>
    <property type="match status" value="1"/>
</dbReference>
<dbReference type="CDD" id="cd11283">
    <property type="entry name" value="ADF_GMF-beta_like"/>
    <property type="match status" value="1"/>
</dbReference>
<evidence type="ECO:0000256" key="4">
    <source>
        <dbReference type="ARBA" id="ARBA00022490"/>
    </source>
</evidence>
<dbReference type="AlphaFoldDB" id="A0A9P1IFZ5"/>
<dbReference type="EMBL" id="CANHGI010000003">
    <property type="protein sequence ID" value="CAI5444599.1"/>
    <property type="molecule type" value="Genomic_DNA"/>
</dbReference>
<organism evidence="8 9">
    <name type="scientific">Caenorhabditis angaria</name>
    <dbReference type="NCBI Taxonomy" id="860376"/>
    <lineage>
        <taxon>Eukaryota</taxon>
        <taxon>Metazoa</taxon>
        <taxon>Ecdysozoa</taxon>
        <taxon>Nematoda</taxon>
        <taxon>Chromadorea</taxon>
        <taxon>Rhabditida</taxon>
        <taxon>Rhabditina</taxon>
        <taxon>Rhabditomorpha</taxon>
        <taxon>Rhabditoidea</taxon>
        <taxon>Rhabditidae</taxon>
        <taxon>Peloderinae</taxon>
        <taxon>Caenorhabditis</taxon>
    </lineage>
</organism>
<dbReference type="SUPFAM" id="SSF55753">
    <property type="entry name" value="Actin depolymerizing proteins"/>
    <property type="match status" value="1"/>
</dbReference>
<evidence type="ECO:0000259" key="7">
    <source>
        <dbReference type="PROSITE" id="PS51263"/>
    </source>
</evidence>
<dbReference type="PANTHER" id="PTHR11249">
    <property type="entry name" value="GLIAL FACTOR NATURATION FACTOR"/>
    <property type="match status" value="1"/>
</dbReference>
<dbReference type="SMART" id="SM00102">
    <property type="entry name" value="ADF"/>
    <property type="match status" value="1"/>
</dbReference>
<dbReference type="GO" id="GO:0005634">
    <property type="term" value="C:nucleus"/>
    <property type="evidence" value="ECO:0007669"/>
    <property type="project" value="UniProtKB-SubCell"/>
</dbReference>
<dbReference type="OrthoDB" id="3919494at2759"/>
<protein>
    <recommendedName>
        <fullName evidence="7">ADF-H domain-containing protein</fullName>
    </recommendedName>
</protein>
<dbReference type="GO" id="GO:0071933">
    <property type="term" value="F:Arp2/3 complex binding"/>
    <property type="evidence" value="ECO:0007669"/>
    <property type="project" value="InterPro"/>
</dbReference>
<evidence type="ECO:0000256" key="1">
    <source>
        <dbReference type="ARBA" id="ARBA00004123"/>
    </source>
</evidence>
<name>A0A9P1IFZ5_9PELO</name>
<keyword evidence="4" id="KW-0963">Cytoplasm</keyword>
<dbReference type="GO" id="GO:0003779">
    <property type="term" value="F:actin binding"/>
    <property type="evidence" value="ECO:0007669"/>
    <property type="project" value="InterPro"/>
</dbReference>
<evidence type="ECO:0000256" key="5">
    <source>
        <dbReference type="ARBA" id="ARBA00023242"/>
    </source>
</evidence>
<evidence type="ECO:0000256" key="2">
    <source>
        <dbReference type="ARBA" id="ARBA00004496"/>
    </source>
</evidence>
<feature type="domain" description="ADF-H" evidence="7">
    <location>
        <begin position="4"/>
        <end position="138"/>
    </location>
</feature>
<dbReference type="PANTHER" id="PTHR11249:SF2">
    <property type="entry name" value="GLIA MATURATION FACTOR"/>
    <property type="match status" value="1"/>
</dbReference>
<dbReference type="GO" id="GO:0030864">
    <property type="term" value="C:cortical actin cytoskeleton"/>
    <property type="evidence" value="ECO:0007669"/>
    <property type="project" value="TreeGrafter"/>
</dbReference>
<dbReference type="Proteomes" id="UP001152747">
    <property type="component" value="Unassembled WGS sequence"/>
</dbReference>
<gene>
    <name evidence="8" type="ORF">CAMP_LOCUS7236</name>
</gene>
<dbReference type="InterPro" id="IPR011171">
    <property type="entry name" value="GMF"/>
</dbReference>
<evidence type="ECO:0000313" key="9">
    <source>
        <dbReference type="Proteomes" id="UP001152747"/>
    </source>
</evidence>
<evidence type="ECO:0000256" key="3">
    <source>
        <dbReference type="ARBA" id="ARBA00010055"/>
    </source>
</evidence>
<comment type="caution">
    <text evidence="8">The sequence shown here is derived from an EMBL/GenBank/DDBJ whole genome shotgun (WGS) entry which is preliminary data.</text>
</comment>
<dbReference type="FunFam" id="3.40.20.10:FF:000026">
    <property type="entry name" value="Glia maturation factor"/>
    <property type="match status" value="1"/>
</dbReference>
<dbReference type="InterPro" id="IPR029006">
    <property type="entry name" value="ADF-H/Gelsolin-like_dom_sf"/>
</dbReference>
<dbReference type="Pfam" id="PF00241">
    <property type="entry name" value="Cofilin_ADF"/>
    <property type="match status" value="1"/>
</dbReference>
<dbReference type="InterPro" id="IPR002108">
    <property type="entry name" value="ADF-H"/>
</dbReference>
<sequence>MTSSLVICSIPEDVRAEFKKFRFSKATTMSALILKISRDSHELSIEEQFDDSSLEEIREELPSQQPRFILLSWCKKHEDKRITYPMSLIYYCPTGSSPELQMMYAGSRNFIVNECQLTKNMEIRDVDELDEDLLDSKF</sequence>
<dbReference type="GO" id="GO:0071846">
    <property type="term" value="P:actin filament debranching"/>
    <property type="evidence" value="ECO:0007669"/>
    <property type="project" value="InterPro"/>
</dbReference>
<dbReference type="PROSITE" id="PS51263">
    <property type="entry name" value="ADF_H"/>
    <property type="match status" value="1"/>
</dbReference>
<comment type="similarity">
    <text evidence="3 6">Belongs to the actin-binding proteins ADF family. GMF subfamily.</text>
</comment>
<comment type="subcellular location">
    <subcellularLocation>
        <location evidence="2">Cytoplasm</location>
    </subcellularLocation>
    <subcellularLocation>
        <location evidence="1">Nucleus</location>
    </subcellularLocation>
</comment>
<keyword evidence="9" id="KW-1185">Reference proteome</keyword>
<accession>A0A9P1IFZ5</accession>
<keyword evidence="5" id="KW-0539">Nucleus</keyword>
<proteinExistence type="inferred from homology"/>
<dbReference type="PIRSF" id="PIRSF001788">
    <property type="entry name" value="GMF-beta"/>
    <property type="match status" value="1"/>
</dbReference>